<comment type="similarity">
    <text evidence="1 5">Belongs to the short-chain dehydrogenases/reductases (SDR) family.</text>
</comment>
<dbReference type="SUPFAM" id="SSF51735">
    <property type="entry name" value="NAD(P)-binding Rossmann-fold domains"/>
    <property type="match status" value="1"/>
</dbReference>
<comment type="caution">
    <text evidence="7">The sequence shown here is derived from an EMBL/GenBank/DDBJ whole genome shotgun (WGS) entry which is preliminary data.</text>
</comment>
<sequence>MSDTAKVVLISGGNTGIGAATAELLASQGWRVIISGRNADSAKRVTDSITAKGGQVRFLQADIGRENEVIRLHKDALDIWGRLDAAVNNAGISTDSAMFHELDTKHFRDMLEVNVLGLFWSMKEQLKHFSKSGKGHIVNLSSIAGMHGVPFTGSYSATKHAVSGMTRSAALDYAKTDIRINAVAPGAIQTDILSDALRRGVYTYESIADMFPTKKLGVALDIAQAISFLLNSNYATGSFVSVDGGYGI</sequence>
<dbReference type="EMBL" id="AWNI01000004">
    <property type="protein sequence ID" value="ETS64919.1"/>
    <property type="molecule type" value="Genomic_DNA"/>
</dbReference>
<protein>
    <submittedName>
        <fullName evidence="7">Short chain dehydrogenase</fullName>
    </submittedName>
</protein>
<dbReference type="SMART" id="SM00822">
    <property type="entry name" value="PKS_KR"/>
    <property type="match status" value="1"/>
</dbReference>
<keyword evidence="8" id="KW-1185">Reference proteome</keyword>
<dbReference type="PRINTS" id="PR00080">
    <property type="entry name" value="SDRFAMILY"/>
</dbReference>
<reference evidence="7 8" key="1">
    <citation type="journal article" date="2014" name="Genome Announc.">
        <title>Genome sequence of the basidiomycetous fungus Pseudozyma aphidis DSM70725, an efficient producer of biosurfactant mannosylerythritol lipids.</title>
        <authorList>
            <person name="Lorenz S."/>
            <person name="Guenther M."/>
            <person name="Grumaz C."/>
            <person name="Rupp S."/>
            <person name="Zibek S."/>
            <person name="Sohn K."/>
        </authorList>
    </citation>
    <scope>NUCLEOTIDE SEQUENCE [LARGE SCALE GENOMIC DNA]</scope>
    <source>
        <strain evidence="8">ATCC 32657 / CBS 517.83 / DSM 70725 / JCM 10318 / NBRC 10182 / NRRL Y-7954 / St-0401</strain>
    </source>
</reference>
<dbReference type="PANTHER" id="PTHR24321">
    <property type="entry name" value="DEHYDROGENASES, SHORT CHAIN"/>
    <property type="match status" value="1"/>
</dbReference>
<dbReference type="PANTHER" id="PTHR24321:SF8">
    <property type="entry name" value="ESTRADIOL 17-BETA-DEHYDROGENASE 8-RELATED"/>
    <property type="match status" value="1"/>
</dbReference>
<keyword evidence="2" id="KW-0521">NADP</keyword>
<gene>
    <name evidence="7" type="ORF">PaG_00896</name>
</gene>
<dbReference type="OrthoDB" id="498125at2759"/>
<organism evidence="7 8">
    <name type="scientific">Moesziomyces aphidis</name>
    <name type="common">Pseudozyma aphidis</name>
    <dbReference type="NCBI Taxonomy" id="84754"/>
    <lineage>
        <taxon>Eukaryota</taxon>
        <taxon>Fungi</taxon>
        <taxon>Dikarya</taxon>
        <taxon>Basidiomycota</taxon>
        <taxon>Ustilaginomycotina</taxon>
        <taxon>Ustilaginomycetes</taxon>
        <taxon>Ustilaginales</taxon>
        <taxon>Ustilaginaceae</taxon>
        <taxon>Moesziomyces</taxon>
    </lineage>
</organism>
<dbReference type="InterPro" id="IPR020904">
    <property type="entry name" value="Sc_DH/Rdtase_CS"/>
</dbReference>
<evidence type="ECO:0000313" key="7">
    <source>
        <dbReference type="EMBL" id="ETS64919.1"/>
    </source>
</evidence>
<accession>W3VTN8</accession>
<keyword evidence="3" id="KW-0560">Oxidoreductase</keyword>
<dbReference type="HOGENOM" id="CLU_010194_1_0_1"/>
<dbReference type="InterPro" id="IPR002347">
    <property type="entry name" value="SDR_fam"/>
</dbReference>
<evidence type="ECO:0000259" key="6">
    <source>
        <dbReference type="SMART" id="SM00822"/>
    </source>
</evidence>
<evidence type="ECO:0000256" key="4">
    <source>
        <dbReference type="ARBA" id="ARBA00023027"/>
    </source>
</evidence>
<keyword evidence="4" id="KW-0520">NAD</keyword>
<dbReference type="GO" id="GO:0016491">
    <property type="term" value="F:oxidoreductase activity"/>
    <property type="evidence" value="ECO:0007669"/>
    <property type="project" value="UniProtKB-KW"/>
</dbReference>
<dbReference type="Pfam" id="PF00106">
    <property type="entry name" value="adh_short"/>
    <property type="match status" value="1"/>
</dbReference>
<dbReference type="PRINTS" id="PR00081">
    <property type="entry name" value="GDHRDH"/>
</dbReference>
<evidence type="ECO:0000313" key="8">
    <source>
        <dbReference type="Proteomes" id="UP000019462"/>
    </source>
</evidence>
<evidence type="ECO:0000256" key="1">
    <source>
        <dbReference type="ARBA" id="ARBA00006484"/>
    </source>
</evidence>
<dbReference type="PROSITE" id="PS00061">
    <property type="entry name" value="ADH_SHORT"/>
    <property type="match status" value="1"/>
</dbReference>
<dbReference type="InterPro" id="IPR036291">
    <property type="entry name" value="NAD(P)-bd_dom_sf"/>
</dbReference>
<proteinExistence type="inferred from homology"/>
<feature type="domain" description="Ketoreductase" evidence="6">
    <location>
        <begin position="6"/>
        <end position="186"/>
    </location>
</feature>
<dbReference type="Gene3D" id="3.40.50.720">
    <property type="entry name" value="NAD(P)-binding Rossmann-like Domain"/>
    <property type="match status" value="1"/>
</dbReference>
<dbReference type="FunFam" id="3.40.50.720:FF:000084">
    <property type="entry name" value="Short-chain dehydrogenase reductase"/>
    <property type="match status" value="1"/>
</dbReference>
<name>W3VTN8_MOEAP</name>
<evidence type="ECO:0000256" key="5">
    <source>
        <dbReference type="RuleBase" id="RU000363"/>
    </source>
</evidence>
<evidence type="ECO:0000256" key="2">
    <source>
        <dbReference type="ARBA" id="ARBA00022857"/>
    </source>
</evidence>
<dbReference type="AlphaFoldDB" id="W3VTN8"/>
<dbReference type="Proteomes" id="UP000019462">
    <property type="component" value="Unassembled WGS sequence"/>
</dbReference>
<dbReference type="CDD" id="cd05233">
    <property type="entry name" value="SDR_c"/>
    <property type="match status" value="1"/>
</dbReference>
<evidence type="ECO:0000256" key="3">
    <source>
        <dbReference type="ARBA" id="ARBA00023002"/>
    </source>
</evidence>
<dbReference type="InterPro" id="IPR057326">
    <property type="entry name" value="KR_dom"/>
</dbReference>